<dbReference type="AlphaFoldDB" id="A0A7J7Z4P3"/>
<proteinExistence type="predicted"/>
<dbReference type="Proteomes" id="UP000527355">
    <property type="component" value="Unassembled WGS sequence"/>
</dbReference>
<organism evidence="2 3">
    <name type="scientific">Myotis myotis</name>
    <name type="common">Greater mouse-eared bat</name>
    <name type="synonym">Vespertilio myotis</name>
    <dbReference type="NCBI Taxonomy" id="51298"/>
    <lineage>
        <taxon>Eukaryota</taxon>
        <taxon>Metazoa</taxon>
        <taxon>Chordata</taxon>
        <taxon>Craniata</taxon>
        <taxon>Vertebrata</taxon>
        <taxon>Euteleostomi</taxon>
        <taxon>Mammalia</taxon>
        <taxon>Eutheria</taxon>
        <taxon>Laurasiatheria</taxon>
        <taxon>Chiroptera</taxon>
        <taxon>Yangochiroptera</taxon>
        <taxon>Vespertilionidae</taxon>
        <taxon>Myotis</taxon>
    </lineage>
</organism>
<gene>
    <name evidence="2" type="ORF">mMyoMyo1_010570</name>
</gene>
<dbReference type="EMBL" id="JABWUV010000003">
    <property type="protein sequence ID" value="KAF6369182.1"/>
    <property type="molecule type" value="Genomic_DNA"/>
</dbReference>
<feature type="compositionally biased region" description="Polar residues" evidence="1">
    <location>
        <begin position="121"/>
        <end position="131"/>
    </location>
</feature>
<reference evidence="2 3" key="1">
    <citation type="journal article" date="2020" name="Nature">
        <title>Six reference-quality genomes reveal evolution of bat adaptations.</title>
        <authorList>
            <person name="Jebb D."/>
            <person name="Huang Z."/>
            <person name="Pippel M."/>
            <person name="Hughes G.M."/>
            <person name="Lavrichenko K."/>
            <person name="Devanna P."/>
            <person name="Winkler S."/>
            <person name="Jermiin L.S."/>
            <person name="Skirmuntt E.C."/>
            <person name="Katzourakis A."/>
            <person name="Burkitt-Gray L."/>
            <person name="Ray D.A."/>
            <person name="Sullivan K.A.M."/>
            <person name="Roscito J.G."/>
            <person name="Kirilenko B.M."/>
            <person name="Davalos L.M."/>
            <person name="Corthals A.P."/>
            <person name="Power M.L."/>
            <person name="Jones G."/>
            <person name="Ransome R.D."/>
            <person name="Dechmann D.K.N."/>
            <person name="Locatelli A.G."/>
            <person name="Puechmaille S.J."/>
            <person name="Fedrigo O."/>
            <person name="Jarvis E.D."/>
            <person name="Hiller M."/>
            <person name="Vernes S.C."/>
            <person name="Myers E.W."/>
            <person name="Teeling E.C."/>
        </authorList>
    </citation>
    <scope>NUCLEOTIDE SEQUENCE [LARGE SCALE GENOMIC DNA]</scope>
    <source>
        <strain evidence="2">MMyoMyo1</strain>
        <tissue evidence="2">Flight muscle</tissue>
    </source>
</reference>
<protein>
    <submittedName>
        <fullName evidence="2">Uncharacterized protein</fullName>
    </submittedName>
</protein>
<evidence type="ECO:0000313" key="2">
    <source>
        <dbReference type="EMBL" id="KAF6369182.1"/>
    </source>
</evidence>
<name>A0A7J7Z4P3_MYOMY</name>
<sequence>MAALCSPYWSKEQQTHTPCTCLTSSSWVSFLTPSEEQQTHVQLAPTRREVAMQAAHPPSEEQQPCEQTAPARGAAAAHAAHSGTRSSSRPSSLPAQGTAATQADRLTTSEEWQPCTAHTGPRSSSHTQSAPVQRAAAG</sequence>
<evidence type="ECO:0000313" key="3">
    <source>
        <dbReference type="Proteomes" id="UP000527355"/>
    </source>
</evidence>
<evidence type="ECO:0000256" key="1">
    <source>
        <dbReference type="SAM" id="MobiDB-lite"/>
    </source>
</evidence>
<feature type="compositionally biased region" description="Low complexity" evidence="1">
    <location>
        <begin position="68"/>
        <end position="92"/>
    </location>
</feature>
<accession>A0A7J7Z4P3</accession>
<feature type="region of interest" description="Disordered" evidence="1">
    <location>
        <begin position="35"/>
        <end position="138"/>
    </location>
</feature>
<comment type="caution">
    <text evidence="2">The sequence shown here is derived from an EMBL/GenBank/DDBJ whole genome shotgun (WGS) entry which is preliminary data.</text>
</comment>
<feature type="compositionally biased region" description="Polar residues" evidence="1">
    <location>
        <begin position="93"/>
        <end position="111"/>
    </location>
</feature>
<keyword evidence="3" id="KW-1185">Reference proteome</keyword>